<dbReference type="EMBL" id="AP018492">
    <property type="protein sequence ID" value="BBC60364.1"/>
    <property type="molecule type" value="Genomic_DNA"/>
</dbReference>
<sequence length="42" mass="4844">MLLYLTGLLEALALFIRRGNQLLYKYIVNNDIKVTILGYGKQ</sequence>
<proteinExistence type="predicted"/>
<dbReference type="RefSeq" id="WP_013773155.1">
    <property type="nucleotide sequence ID" value="NZ_AP018524.1"/>
</dbReference>
<reference evidence="1 2" key="1">
    <citation type="submission" date="2018-01" db="EMBL/GenBank/DDBJ databases">
        <title>Whole genome sequence of Melissococcus plutonius DAT561.</title>
        <authorList>
            <person name="Okumura K."/>
            <person name="Takamatsu D."/>
            <person name="Okura M."/>
        </authorList>
    </citation>
    <scope>NUCLEOTIDE SEQUENCE [LARGE SCALE GENOMIC DNA]</scope>
    <source>
        <strain evidence="1 2">DAT561</strain>
    </source>
</reference>
<name>A0A2Z5Y0Q9_9ENTE</name>
<evidence type="ECO:0000313" key="1">
    <source>
        <dbReference type="EMBL" id="BBC60364.1"/>
    </source>
</evidence>
<evidence type="ECO:0000313" key="2">
    <source>
        <dbReference type="Proteomes" id="UP000269226"/>
    </source>
</evidence>
<dbReference type="AlphaFoldDB" id="A0A2Z5Y0Q9"/>
<protein>
    <submittedName>
        <fullName evidence="1">Uncharacterized protein</fullName>
    </submittedName>
</protein>
<organism evidence="1 2">
    <name type="scientific">Melissococcus plutonius</name>
    <dbReference type="NCBI Taxonomy" id="33970"/>
    <lineage>
        <taxon>Bacteria</taxon>
        <taxon>Bacillati</taxon>
        <taxon>Bacillota</taxon>
        <taxon>Bacilli</taxon>
        <taxon>Lactobacillales</taxon>
        <taxon>Enterococcaceae</taxon>
        <taxon>Melissococcus</taxon>
    </lineage>
</organism>
<gene>
    <name evidence="1" type="ORF">DAT561_0196</name>
</gene>
<accession>A0A2Z5Y0Q9</accession>
<dbReference type="Proteomes" id="UP000269226">
    <property type="component" value="Chromosome"/>
</dbReference>